<dbReference type="Gene3D" id="1.20.1510.10">
    <property type="entry name" value="Cation efflux protein transmembrane domain"/>
    <property type="match status" value="1"/>
</dbReference>
<dbReference type="FunFam" id="1.20.1510.10:FF:000002">
    <property type="entry name" value="zinc transporter 3 isoform X1"/>
    <property type="match status" value="1"/>
</dbReference>
<name>A0A653BSL1_CALMS</name>
<dbReference type="Pfam" id="PF16916">
    <property type="entry name" value="ZT_dimer"/>
    <property type="match status" value="1"/>
</dbReference>
<evidence type="ECO:0000259" key="15">
    <source>
        <dbReference type="Pfam" id="PF16916"/>
    </source>
</evidence>
<keyword evidence="9" id="KW-0406">Ion transport</keyword>
<dbReference type="InterPro" id="IPR002524">
    <property type="entry name" value="Cation_efflux"/>
</dbReference>
<dbReference type="GO" id="GO:0046872">
    <property type="term" value="F:metal ion binding"/>
    <property type="evidence" value="ECO:0007669"/>
    <property type="project" value="UniProtKB-KW"/>
</dbReference>
<dbReference type="GO" id="GO:0010043">
    <property type="term" value="P:response to zinc ion"/>
    <property type="evidence" value="ECO:0007669"/>
    <property type="project" value="TreeGrafter"/>
</dbReference>
<keyword evidence="11" id="KW-0968">Cytoplasmic vesicle</keyword>
<feature type="transmembrane region" description="Helical" evidence="13">
    <location>
        <begin position="146"/>
        <end position="163"/>
    </location>
</feature>
<dbReference type="OrthoDB" id="9944568at2759"/>
<dbReference type="Pfam" id="PF01545">
    <property type="entry name" value="Cation_efflux"/>
    <property type="match status" value="1"/>
</dbReference>
<evidence type="ECO:0000313" key="17">
    <source>
        <dbReference type="Proteomes" id="UP000410492"/>
    </source>
</evidence>
<dbReference type="NCBIfam" id="TIGR01297">
    <property type="entry name" value="CDF"/>
    <property type="match status" value="1"/>
</dbReference>
<keyword evidence="5" id="KW-0479">Metal-binding</keyword>
<dbReference type="SUPFAM" id="SSF161111">
    <property type="entry name" value="Cation efflux protein transmembrane domain-like"/>
    <property type="match status" value="1"/>
</dbReference>
<feature type="transmembrane region" description="Helical" evidence="13">
    <location>
        <begin position="113"/>
        <end position="134"/>
    </location>
</feature>
<evidence type="ECO:0000256" key="13">
    <source>
        <dbReference type="SAM" id="Phobius"/>
    </source>
</evidence>
<dbReference type="PANTHER" id="PTHR11562">
    <property type="entry name" value="CATION EFFLUX PROTEIN/ ZINC TRANSPORTER"/>
    <property type="match status" value="1"/>
</dbReference>
<keyword evidence="3" id="KW-0813">Transport</keyword>
<keyword evidence="17" id="KW-1185">Reference proteome</keyword>
<reference evidence="16 17" key="1">
    <citation type="submission" date="2019-01" db="EMBL/GenBank/DDBJ databases">
        <authorList>
            <person name="Sayadi A."/>
        </authorList>
    </citation>
    <scope>NUCLEOTIDE SEQUENCE [LARGE SCALE GENOMIC DNA]</scope>
</reference>
<evidence type="ECO:0000256" key="10">
    <source>
        <dbReference type="ARBA" id="ARBA00023136"/>
    </source>
</evidence>
<evidence type="ECO:0000256" key="11">
    <source>
        <dbReference type="ARBA" id="ARBA00023329"/>
    </source>
</evidence>
<evidence type="ECO:0000256" key="1">
    <source>
        <dbReference type="ARBA" id="ARBA00004638"/>
    </source>
</evidence>
<keyword evidence="8 13" id="KW-1133">Transmembrane helix</keyword>
<feature type="domain" description="Cation efflux protein cytoplasmic" evidence="15">
    <location>
        <begin position="332"/>
        <end position="402"/>
    </location>
</feature>
<evidence type="ECO:0000256" key="12">
    <source>
        <dbReference type="ARBA" id="ARBA00048349"/>
    </source>
</evidence>
<dbReference type="InterPro" id="IPR027470">
    <property type="entry name" value="Cation_efflux_CTD"/>
</dbReference>
<gene>
    <name evidence="16" type="ORF">CALMAC_LOCUS3421</name>
</gene>
<evidence type="ECO:0000256" key="6">
    <source>
        <dbReference type="ARBA" id="ARBA00022833"/>
    </source>
</evidence>
<dbReference type="PANTHER" id="PTHR11562:SF17">
    <property type="entry name" value="RE54080P-RELATED"/>
    <property type="match status" value="1"/>
</dbReference>
<keyword evidence="10 13" id="KW-0472">Membrane</keyword>
<comment type="subcellular location">
    <subcellularLocation>
        <location evidence="1">Cytoplasmic vesicle</location>
        <location evidence="1">Secretory vesicle membrane</location>
        <topology evidence="1">Multi-pass membrane protein</topology>
    </subcellularLocation>
</comment>
<feature type="transmembrane region" description="Helical" evidence="13">
    <location>
        <begin position="272"/>
        <end position="292"/>
    </location>
</feature>
<evidence type="ECO:0000256" key="8">
    <source>
        <dbReference type="ARBA" id="ARBA00022989"/>
    </source>
</evidence>
<evidence type="ECO:0000256" key="9">
    <source>
        <dbReference type="ARBA" id="ARBA00023065"/>
    </source>
</evidence>
<comment type="catalytic activity">
    <reaction evidence="12">
        <text>Zn(2+)(in) + 2 H(+)(out) = Zn(2+)(out) + 2 H(+)(in)</text>
        <dbReference type="Rhea" id="RHEA:72627"/>
        <dbReference type="ChEBI" id="CHEBI:15378"/>
        <dbReference type="ChEBI" id="CHEBI:29105"/>
    </reaction>
</comment>
<evidence type="ECO:0000256" key="3">
    <source>
        <dbReference type="ARBA" id="ARBA00022448"/>
    </source>
</evidence>
<dbReference type="GO" id="GO:0030658">
    <property type="term" value="C:transport vesicle membrane"/>
    <property type="evidence" value="ECO:0007669"/>
    <property type="project" value="UniProtKB-SubCell"/>
</dbReference>
<dbReference type="EMBL" id="CAACVG010004681">
    <property type="protein sequence ID" value="VEN38569.1"/>
    <property type="molecule type" value="Genomic_DNA"/>
</dbReference>
<keyword evidence="4 13" id="KW-0812">Transmembrane</keyword>
<evidence type="ECO:0008006" key="18">
    <source>
        <dbReference type="Google" id="ProtNLM"/>
    </source>
</evidence>
<feature type="transmembrane region" description="Helical" evidence="13">
    <location>
        <begin position="175"/>
        <end position="197"/>
    </location>
</feature>
<dbReference type="GO" id="GO:0005385">
    <property type="term" value="F:zinc ion transmembrane transporter activity"/>
    <property type="evidence" value="ECO:0007669"/>
    <property type="project" value="TreeGrafter"/>
</dbReference>
<proteinExistence type="inferred from homology"/>
<evidence type="ECO:0000313" key="16">
    <source>
        <dbReference type="EMBL" id="VEN38569.1"/>
    </source>
</evidence>
<evidence type="ECO:0000256" key="5">
    <source>
        <dbReference type="ARBA" id="ARBA00022723"/>
    </source>
</evidence>
<dbReference type="InterPro" id="IPR027469">
    <property type="entry name" value="Cation_efflux_TMD_sf"/>
</dbReference>
<keyword evidence="7" id="KW-0864">Zinc transport</keyword>
<accession>A0A653BSL1</accession>
<feature type="domain" description="Cation efflux protein transmembrane" evidence="14">
    <location>
        <begin position="115"/>
        <end position="324"/>
    </location>
</feature>
<evidence type="ECO:0000259" key="14">
    <source>
        <dbReference type="Pfam" id="PF01545"/>
    </source>
</evidence>
<protein>
    <recommendedName>
        <fullName evidence="18">Cation efflux protein cytoplasmic domain-containing protein</fullName>
    </recommendedName>
</protein>
<evidence type="ECO:0000256" key="4">
    <source>
        <dbReference type="ARBA" id="ARBA00022692"/>
    </source>
</evidence>
<dbReference type="InterPro" id="IPR058533">
    <property type="entry name" value="Cation_efflux_TM"/>
</dbReference>
<comment type="similarity">
    <text evidence="2">Belongs to the cation diffusion facilitator (CDF) transporter (TC 2.A.4) family. SLC30A subfamily.</text>
</comment>
<dbReference type="InterPro" id="IPR050681">
    <property type="entry name" value="CDF/SLC30A"/>
</dbReference>
<evidence type="ECO:0000256" key="2">
    <source>
        <dbReference type="ARBA" id="ARBA00008873"/>
    </source>
</evidence>
<evidence type="ECO:0000256" key="7">
    <source>
        <dbReference type="ARBA" id="ARBA00022906"/>
    </source>
</evidence>
<keyword evidence="6" id="KW-0862">Zinc</keyword>
<dbReference type="Proteomes" id="UP000410492">
    <property type="component" value="Unassembled WGS sequence"/>
</dbReference>
<feature type="transmembrane region" description="Helical" evidence="13">
    <location>
        <begin position="217"/>
        <end position="239"/>
    </location>
</feature>
<organism evidence="16 17">
    <name type="scientific">Callosobruchus maculatus</name>
    <name type="common">Southern cowpea weevil</name>
    <name type="synonym">Pulse bruchid</name>
    <dbReference type="NCBI Taxonomy" id="64391"/>
    <lineage>
        <taxon>Eukaryota</taxon>
        <taxon>Metazoa</taxon>
        <taxon>Ecdysozoa</taxon>
        <taxon>Arthropoda</taxon>
        <taxon>Hexapoda</taxon>
        <taxon>Insecta</taxon>
        <taxon>Pterygota</taxon>
        <taxon>Neoptera</taxon>
        <taxon>Endopterygota</taxon>
        <taxon>Coleoptera</taxon>
        <taxon>Polyphaga</taxon>
        <taxon>Cucujiformia</taxon>
        <taxon>Chrysomeloidea</taxon>
        <taxon>Chrysomelidae</taxon>
        <taxon>Bruchinae</taxon>
        <taxon>Bruchini</taxon>
        <taxon>Callosobruchus</taxon>
    </lineage>
</organism>
<sequence length="419" mass="45748">MSSMCLFKRMDKCECSDKDDEHLLLDDDNTKSACPKCKRRTLWPNGNGHWGSGNGSIYDEEMEHVTAIIDETNDNLEDSPLLINDCYREPVNRDFHCHDSLSTSEDGSAWKKLLSAAGFCFLFMVAELLGGYIAGSLAIMTDAAHLFSDFIGFLISLLAIWIGRKPPSKSMTFGYYRAEVVGALLSVLTIWLLAGIFSTLAINRIYNEDYDIDANTMIILASLGLLVNIVMGGILHGVCHAHGVGGHNHMHHGDSGANDTSNINVRAAAIHVLGDLLQSVGVLVAAIIIKFFPGAKMADPICTLIFSVIVICTTIRVGKDSLWHLIEGSPMNTSQLKQELSKLASVKHVHSLHVWSLAPGKNAVAVHLAVDPYCNRDILLKKTVAVIQSHLSVVSCTVQIESFNLELSSSCKHCQIVDC</sequence>
<dbReference type="AlphaFoldDB" id="A0A653BSL1"/>
<dbReference type="GO" id="GO:0005886">
    <property type="term" value="C:plasma membrane"/>
    <property type="evidence" value="ECO:0007669"/>
    <property type="project" value="TreeGrafter"/>
</dbReference>